<dbReference type="Proteomes" id="UP000008037">
    <property type="component" value="Chromosome"/>
</dbReference>
<keyword evidence="2" id="KW-1185">Reference proteome</keyword>
<protein>
    <submittedName>
        <fullName evidence="1">Uncharacterized protein</fullName>
    </submittedName>
</protein>
<dbReference type="KEGG" id="nga:Ngar_c29070"/>
<organism evidence="1 2">
    <name type="scientific">Nitrososphaera gargensis (strain Ga9.2)</name>
    <dbReference type="NCBI Taxonomy" id="1237085"/>
    <lineage>
        <taxon>Archaea</taxon>
        <taxon>Nitrososphaerota</taxon>
        <taxon>Nitrososphaeria</taxon>
        <taxon>Nitrososphaerales</taxon>
        <taxon>Nitrososphaeraceae</taxon>
        <taxon>Nitrososphaera</taxon>
    </lineage>
</organism>
<proteinExistence type="predicted"/>
<sequence>MTKACIIDGCKNKGTIARKVGIFKELDDFTTVAYVCSAHKKRLKSGDSLLRFNFKDYSKLLLKDSNKKASETIDYIVEQAALDDRLQSVQLTIDAATHYARLADAKFLFGFYYAALFIYSSFKGFDTNVVRQKRVKEIRAKMSLKEPYPEREHPSIANEPTDICKCGHQEIMHEFGQPRGECYTCLCPRYEYEQRLSYTEVSDLGTLLYRELKKIKE</sequence>
<evidence type="ECO:0000313" key="2">
    <source>
        <dbReference type="Proteomes" id="UP000008037"/>
    </source>
</evidence>
<dbReference type="HOGENOM" id="CLU_1269966_0_0_2"/>
<gene>
    <name evidence="1" type="ordered locus">Ngar_c29070</name>
</gene>
<dbReference type="InParanoid" id="K0IEP5"/>
<dbReference type="RefSeq" id="WP_015020360.1">
    <property type="nucleotide sequence ID" value="NC_018719.1"/>
</dbReference>
<accession>K0IEP5</accession>
<reference evidence="1 2" key="1">
    <citation type="journal article" date="2012" name="Environ. Microbiol.">
        <title>The genome of the ammonia-oxidizing Candidatus Nitrososphaera gargensis: insights into metabolic versatility and environmental adaptations.</title>
        <authorList>
            <person name="Spang A."/>
            <person name="Poehlein A."/>
            <person name="Offre P."/>
            <person name="Zumbragel S."/>
            <person name="Haider S."/>
            <person name="Rychlik N."/>
            <person name="Nowka B."/>
            <person name="Schmeisser C."/>
            <person name="Lebedeva E.V."/>
            <person name="Rattei T."/>
            <person name="Bohm C."/>
            <person name="Schmid M."/>
            <person name="Galushko A."/>
            <person name="Hatzenpichler R."/>
            <person name="Weinmaier T."/>
            <person name="Daniel R."/>
            <person name="Schleper C."/>
            <person name="Spieck E."/>
            <person name="Streit W."/>
            <person name="Wagner M."/>
        </authorList>
    </citation>
    <scope>NUCLEOTIDE SEQUENCE [LARGE SCALE GENOMIC DNA]</scope>
    <source>
        <strain evidence="2">Ga9.2</strain>
    </source>
</reference>
<dbReference type="BioCyc" id="CNIT1237085:G1324-2907-MONOMER"/>
<dbReference type="GeneID" id="13794926"/>
<dbReference type="EMBL" id="CP002408">
    <property type="protein sequence ID" value="AFU59826.1"/>
    <property type="molecule type" value="Genomic_DNA"/>
</dbReference>
<evidence type="ECO:0000313" key="1">
    <source>
        <dbReference type="EMBL" id="AFU59826.1"/>
    </source>
</evidence>
<name>K0IEP5_NITGG</name>
<dbReference type="AlphaFoldDB" id="K0IEP5"/>